<accession>A0A369LA28</accession>
<evidence type="ECO:0000256" key="1">
    <source>
        <dbReference type="ARBA" id="ARBA00004141"/>
    </source>
</evidence>
<dbReference type="AlphaFoldDB" id="A0A369LA28"/>
<evidence type="ECO:0000313" key="8">
    <source>
        <dbReference type="Proteomes" id="UP000253792"/>
    </source>
</evidence>
<dbReference type="OrthoDB" id="3172670at2"/>
<dbReference type="GO" id="GO:0005886">
    <property type="term" value="C:plasma membrane"/>
    <property type="evidence" value="ECO:0007669"/>
    <property type="project" value="UniProtKB-ARBA"/>
</dbReference>
<comment type="subcellular location">
    <subcellularLocation>
        <location evidence="1">Membrane</location>
        <topology evidence="1">Multi-pass membrane protein</topology>
    </subcellularLocation>
</comment>
<dbReference type="CDD" id="cd16914">
    <property type="entry name" value="EcfT"/>
    <property type="match status" value="1"/>
</dbReference>
<evidence type="ECO:0000256" key="2">
    <source>
        <dbReference type="ARBA" id="ARBA00022475"/>
    </source>
</evidence>
<dbReference type="STRING" id="1034345.GCA_000236865_01816"/>
<dbReference type="Pfam" id="PF02361">
    <property type="entry name" value="CbiQ"/>
    <property type="match status" value="1"/>
</dbReference>
<evidence type="ECO:0000313" key="7">
    <source>
        <dbReference type="EMBL" id="RDB55025.1"/>
    </source>
</evidence>
<comment type="caution">
    <text evidence="7">The sequence shown here is derived from an EMBL/GenBank/DDBJ whole genome shotgun (WGS) entry which is preliminary data.</text>
</comment>
<reference evidence="7 8" key="1">
    <citation type="journal article" date="2018" name="Elife">
        <title>Discovery and characterization of a prevalent human gut bacterial enzyme sufficient for the inactivation of a family of plant toxins.</title>
        <authorList>
            <person name="Koppel N."/>
            <person name="Bisanz J.E."/>
            <person name="Pandelia M.E."/>
            <person name="Turnbaugh P.J."/>
            <person name="Balskus E.P."/>
        </authorList>
    </citation>
    <scope>NUCLEOTIDE SEQUENCE [LARGE SCALE GENOMIC DNA]</scope>
    <source>
        <strain evidence="8">anaerobia AP69FAA</strain>
    </source>
</reference>
<evidence type="ECO:0000256" key="6">
    <source>
        <dbReference type="SAM" id="Phobius"/>
    </source>
</evidence>
<dbReference type="PANTHER" id="PTHR34857:SF2">
    <property type="entry name" value="SLL0384 PROTEIN"/>
    <property type="match status" value="1"/>
</dbReference>
<sequence>MALSMDTSLPLNAVVQTQPSTSANAAPRHLDPRTSLAVLAAINVQMALTQSLFAEMGVLALTVVVMAYCRRFSAIVRWLAFYALFAVTAQLFVASGNTLLSPFAASLLMYRHVLPAFMFAFNMIATTRLGELACALQAMRVPANVSVGVCVAFRFLPTMGREFSAVADAMKTRGIALTPRSVVRHPAKTAEHFLVPVIARLGQIADELGNAVVVRGVGASAHRTSYYHLRVRAIDVACLIAAMVLLALSVCFRAGVL</sequence>
<feature type="transmembrane region" description="Helical" evidence="6">
    <location>
        <begin position="99"/>
        <end position="121"/>
    </location>
</feature>
<dbReference type="InterPro" id="IPR003339">
    <property type="entry name" value="ABC/ECF_trnsptr_transmembrane"/>
</dbReference>
<evidence type="ECO:0000256" key="3">
    <source>
        <dbReference type="ARBA" id="ARBA00022692"/>
    </source>
</evidence>
<proteinExistence type="predicted"/>
<protein>
    <submittedName>
        <fullName evidence="7">Energy-coupling factor transporter transmembrane protein EcfT</fullName>
    </submittedName>
</protein>
<name>A0A369LA28_9ACTN</name>
<keyword evidence="4 6" id="KW-1133">Transmembrane helix</keyword>
<gene>
    <name evidence="7" type="ORF">C1880_07275</name>
</gene>
<dbReference type="PANTHER" id="PTHR34857">
    <property type="entry name" value="SLL0384 PROTEIN"/>
    <property type="match status" value="1"/>
</dbReference>
<dbReference type="InterPro" id="IPR051611">
    <property type="entry name" value="ECF_transporter_component"/>
</dbReference>
<keyword evidence="5 6" id="KW-0472">Membrane</keyword>
<evidence type="ECO:0000256" key="4">
    <source>
        <dbReference type="ARBA" id="ARBA00022989"/>
    </source>
</evidence>
<keyword evidence="2" id="KW-1003">Cell membrane</keyword>
<keyword evidence="3 6" id="KW-0812">Transmembrane</keyword>
<dbReference type="Proteomes" id="UP000253792">
    <property type="component" value="Unassembled WGS sequence"/>
</dbReference>
<evidence type="ECO:0000256" key="5">
    <source>
        <dbReference type="ARBA" id="ARBA00023136"/>
    </source>
</evidence>
<feature type="transmembrane region" description="Helical" evidence="6">
    <location>
        <begin position="47"/>
        <end position="68"/>
    </location>
</feature>
<feature type="transmembrane region" description="Helical" evidence="6">
    <location>
        <begin position="75"/>
        <end position="93"/>
    </location>
</feature>
<keyword evidence="8" id="KW-1185">Reference proteome</keyword>
<organism evidence="7 8">
    <name type="scientific">Senegalimassilia anaerobia</name>
    <dbReference type="NCBI Taxonomy" id="1473216"/>
    <lineage>
        <taxon>Bacteria</taxon>
        <taxon>Bacillati</taxon>
        <taxon>Actinomycetota</taxon>
        <taxon>Coriobacteriia</taxon>
        <taxon>Coriobacteriales</taxon>
        <taxon>Coriobacteriaceae</taxon>
        <taxon>Senegalimassilia</taxon>
    </lineage>
</organism>
<dbReference type="EMBL" id="PPTP01000006">
    <property type="protein sequence ID" value="RDB55025.1"/>
    <property type="molecule type" value="Genomic_DNA"/>
</dbReference>
<dbReference type="RefSeq" id="WP_114620897.1">
    <property type="nucleotide sequence ID" value="NZ_PPTP01000006.1"/>
</dbReference>
<feature type="transmembrane region" description="Helical" evidence="6">
    <location>
        <begin position="233"/>
        <end position="256"/>
    </location>
</feature>